<dbReference type="InterPro" id="IPR014808">
    <property type="entry name" value="DNA_replication_fac_Dna2_N"/>
</dbReference>
<dbReference type="Gene3D" id="3.90.320.10">
    <property type="match status" value="1"/>
</dbReference>
<dbReference type="GO" id="GO:0051539">
    <property type="term" value="F:4 iron, 4 sulfur cluster binding"/>
    <property type="evidence" value="ECO:0007669"/>
    <property type="project" value="UniProtKB-UniRule"/>
</dbReference>
<keyword evidence="10 19" id="KW-0347">Helicase</keyword>
<protein>
    <recommendedName>
        <fullName evidence="19">DNA replication ATP-dependent helicase/nuclease</fullName>
        <ecNumber evidence="19">3.1.-.-</ecNumber>
        <ecNumber evidence="19">3.6.4.12</ecNumber>
    </recommendedName>
</protein>
<keyword evidence="19" id="KW-0158">Chromosome</keyword>
<dbReference type="GO" id="GO:0005737">
    <property type="term" value="C:cytoplasm"/>
    <property type="evidence" value="ECO:0007669"/>
    <property type="project" value="TreeGrafter"/>
</dbReference>
<dbReference type="InterPro" id="IPR041679">
    <property type="entry name" value="DNA2/NAM7-like_C"/>
</dbReference>
<evidence type="ECO:0000256" key="20">
    <source>
        <dbReference type="SAM" id="MobiDB-lite"/>
    </source>
</evidence>
<keyword evidence="25" id="KW-1185">Reference proteome</keyword>
<sequence length="1338" mass="153097">MVFQPLPSNNLIRNDAHNNMNTEMKRQRETSIIDCEIIDTPENKVRKIMPLPTDQIIDLTTDDTDDSLIFIGSTSKIENNVECKKNNDSINNKIKFDTEKYELEMNNSALIRELCSEFPKTNDNDSNFHKNNSECKKNTVSSQNTVSSDIQFSQGIDELLDGDSDDDEENNSNSSTDEFSVCEKNNVSIGKKDSKTSTNNTKLNSQDIHFSEGIDDLLFDNWDDDDETNSNSLETDSACAKITSTNKIIKDNEKPEIAKKVLSTELSSGKITSQDSAVFTANSDDILFSEGFDDLWSDDYNNDDDFDISLDLTDYKRCKLIGINRKIKYAELTVSDPDSSKHAVVLLTEHWRDVLLELGEFVIIKARYSDIEKKWVINNEYGMCVTQPDTLVSGTAVIHGSFCNRKGFLKHTYTGIDCLPNLEANDEALTCGSITHQLLQTALQEKIYDLDGIWKLLDRILKLPSTITLLYVSDLGIKQFKEMISEYIPKIHEFISYYIKGNKPEQWGDNFIGKIESVRDIEETVWLPKLGLKGKIDATVEVTVHKNRKIMPLEIKTGRSSFSTDHKGQVYLYVMMMQMLGHDVTSGLLLYIKENIMHEIQSTRHEQRDLLLLRNLMAYHLSRQPTIIDESNDLEMKKRIKWKLPGLPEPIYNVAACKRCSYNTICCVYATHDENLLLSNSHPYTKLQNQVLRDLTADHIDYVIHWISLIQMESIFEKNSEESQAICSRAPLERENLRTCLTYMIIDLPVIKKNDMFLHKFIRDPKEKGKFVFPVEDFRQVFSIDDYVMISTEIRLNIVSGSVVTITKDSISLLFEKDITQWNSMAYYHLDDFPSSTLPYRALGTVAAMLADNDITRRLRRIIIDREPATFTNKLPESVITGVGQNIMNQLNHYQQEALKAVITSTDFVLIKGMPGTGKTQTLVALIEMLSYLGHSVLITAHTHNAVDNVLLKLQDKKIDFLRLGSKTRVHPALHHKTDHYLLNECDTPDQLEAKYKKKNIVAVTCLGSHHALMSKRIFDYCVVDECTQAMQPFLLRPLYNATKFVLVGDPEQLPAVVRCSDARKLGMDEDLFTRLDTKNNTRMLKQQYRMNKPIMDLANRLTYKGKLLAGNDEIANTTLKFENPRVLNLCEEWIKQTLSSDLEHSVVMLNTRTTYNMHLTLNPINKSRDKDNELSRCSNYIEAAIVLRLLNVLIEAGINTDDIGVIAPYQAQLKLLKRIVKFNVEINTVDQFQGRDKSVILLSCTRTGEDDFRRRKNNDYEILSDHKRLNVALTRAKHKLIIIGDKSSLLRLEPFEKLFNILDKEIIDLCDDSCDFSYHNLIQLIKENVVVVDNTSQ</sequence>
<dbReference type="GO" id="GO:0033567">
    <property type="term" value="P:DNA replication, Okazaki fragment processing"/>
    <property type="evidence" value="ECO:0007669"/>
    <property type="project" value="UniProtKB-UniRule"/>
</dbReference>
<dbReference type="GO" id="GO:0005694">
    <property type="term" value="C:chromosome"/>
    <property type="evidence" value="ECO:0007669"/>
    <property type="project" value="UniProtKB-SubCell"/>
</dbReference>
<dbReference type="GO" id="GO:0003677">
    <property type="term" value="F:DNA binding"/>
    <property type="evidence" value="ECO:0007669"/>
    <property type="project" value="UniProtKB-UniRule"/>
</dbReference>
<evidence type="ECO:0000256" key="1">
    <source>
        <dbReference type="ARBA" id="ARBA00001966"/>
    </source>
</evidence>
<feature type="domain" description="DNA2/NAM7 helicase-like C-terminal" evidence="23">
    <location>
        <begin position="1068"/>
        <end position="1287"/>
    </location>
</feature>
<comment type="caution">
    <text evidence="24">The sequence shown here is derived from an EMBL/GenBank/DDBJ whole genome shotgun (WGS) entry which is preliminary data.</text>
</comment>
<dbReference type="GO" id="GO:0005524">
    <property type="term" value="F:ATP binding"/>
    <property type="evidence" value="ECO:0007669"/>
    <property type="project" value="UniProtKB-UniRule"/>
</dbReference>
<evidence type="ECO:0000256" key="3">
    <source>
        <dbReference type="ARBA" id="ARBA00022485"/>
    </source>
</evidence>
<dbReference type="CDD" id="cd18041">
    <property type="entry name" value="DEXXQc_DNA2"/>
    <property type="match status" value="1"/>
</dbReference>
<keyword evidence="15 19" id="KW-0234">DNA repair</keyword>
<dbReference type="PANTHER" id="PTHR10887">
    <property type="entry name" value="DNA2/NAM7 HELICASE FAMILY"/>
    <property type="match status" value="1"/>
</dbReference>
<accession>A0AA39KWD8</accession>
<evidence type="ECO:0000259" key="22">
    <source>
        <dbReference type="Pfam" id="PF13086"/>
    </source>
</evidence>
<gene>
    <name evidence="24" type="ORF">PV328_000398</name>
</gene>
<evidence type="ECO:0000313" key="24">
    <source>
        <dbReference type="EMBL" id="KAK0176245.1"/>
    </source>
</evidence>
<dbReference type="InterPro" id="IPR026851">
    <property type="entry name" value="Dna2/JHS1_DEXXQ-box"/>
</dbReference>
<evidence type="ECO:0000256" key="4">
    <source>
        <dbReference type="ARBA" id="ARBA00022705"/>
    </source>
</evidence>
<evidence type="ECO:0000256" key="8">
    <source>
        <dbReference type="ARBA" id="ARBA00022763"/>
    </source>
</evidence>
<evidence type="ECO:0000256" key="10">
    <source>
        <dbReference type="ARBA" id="ARBA00022806"/>
    </source>
</evidence>
<evidence type="ECO:0000256" key="11">
    <source>
        <dbReference type="ARBA" id="ARBA00022840"/>
    </source>
</evidence>
<evidence type="ECO:0000259" key="23">
    <source>
        <dbReference type="Pfam" id="PF13087"/>
    </source>
</evidence>
<evidence type="ECO:0000256" key="5">
    <source>
        <dbReference type="ARBA" id="ARBA00022722"/>
    </source>
</evidence>
<keyword evidence="14 19" id="KW-0238">DNA-binding</keyword>
<dbReference type="InterPro" id="IPR045055">
    <property type="entry name" value="DNA2/NAM7-like"/>
</dbReference>
<dbReference type="GO" id="GO:0071932">
    <property type="term" value="P:replication fork reversal"/>
    <property type="evidence" value="ECO:0007669"/>
    <property type="project" value="TreeGrafter"/>
</dbReference>
<keyword evidence="8 19" id="KW-0227">DNA damage</keyword>
<evidence type="ECO:0000256" key="15">
    <source>
        <dbReference type="ARBA" id="ARBA00023204"/>
    </source>
</evidence>
<organism evidence="24 25">
    <name type="scientific">Microctonus aethiopoides</name>
    <dbReference type="NCBI Taxonomy" id="144406"/>
    <lineage>
        <taxon>Eukaryota</taxon>
        <taxon>Metazoa</taxon>
        <taxon>Ecdysozoa</taxon>
        <taxon>Arthropoda</taxon>
        <taxon>Hexapoda</taxon>
        <taxon>Insecta</taxon>
        <taxon>Pterygota</taxon>
        <taxon>Neoptera</taxon>
        <taxon>Endopterygota</taxon>
        <taxon>Hymenoptera</taxon>
        <taxon>Apocrita</taxon>
        <taxon>Ichneumonoidea</taxon>
        <taxon>Braconidae</taxon>
        <taxon>Euphorinae</taxon>
        <taxon>Microctonus</taxon>
    </lineage>
</organism>
<name>A0AA39KWD8_9HYME</name>
<evidence type="ECO:0000256" key="13">
    <source>
        <dbReference type="ARBA" id="ARBA00023014"/>
    </source>
</evidence>
<feature type="compositionally biased region" description="Acidic residues" evidence="20">
    <location>
        <begin position="158"/>
        <end position="170"/>
    </location>
</feature>
<dbReference type="GO" id="GO:0017108">
    <property type="term" value="F:5'-flap endonuclease activity"/>
    <property type="evidence" value="ECO:0007669"/>
    <property type="project" value="UniProtKB-UniRule"/>
</dbReference>
<evidence type="ECO:0000256" key="2">
    <source>
        <dbReference type="ARBA" id="ARBA00007913"/>
    </source>
</evidence>
<evidence type="ECO:0000256" key="7">
    <source>
        <dbReference type="ARBA" id="ARBA00022741"/>
    </source>
</evidence>
<dbReference type="Pfam" id="PF13087">
    <property type="entry name" value="AAA_12"/>
    <property type="match status" value="1"/>
</dbReference>
<evidence type="ECO:0000256" key="19">
    <source>
        <dbReference type="RuleBase" id="RU367041"/>
    </source>
</evidence>
<dbReference type="CDD" id="cd22318">
    <property type="entry name" value="DNA2_N-like"/>
    <property type="match status" value="1"/>
</dbReference>
<feature type="domain" description="DNA2/NAM7 helicase helicase" evidence="22">
    <location>
        <begin position="890"/>
        <end position="984"/>
    </location>
</feature>
<keyword evidence="13 19" id="KW-0411">Iron-sulfur</keyword>
<comment type="subcellular location">
    <subcellularLocation>
        <location evidence="19">Nucleus</location>
    </subcellularLocation>
    <subcellularLocation>
        <location evidence="19">Chromosome</location>
    </subcellularLocation>
</comment>
<dbReference type="SUPFAM" id="SSF52540">
    <property type="entry name" value="P-loop containing nucleoside triphosphate hydrolases"/>
    <property type="match status" value="1"/>
</dbReference>
<comment type="function">
    <text evidence="19">Key enzyme involved in DNA replication and DNA repair. Involved in Okazaki fragments processing by cleaving long flaps that escape FEN1: flaps that are longer than 27 nucleotides are coated by replication protein A complex (RPA), leading to recruit DNA2 which cleaves the flap until it is too short to bind RPA and becomes a substrate for FEN1. Also involved in 5'-end resection of DNA during double-strand break (DSB) repair by mediating the cleavage of 5'-ssDNA.</text>
</comment>
<keyword evidence="11 19" id="KW-0067">ATP-binding</keyword>
<dbReference type="GO" id="GO:0046872">
    <property type="term" value="F:metal ion binding"/>
    <property type="evidence" value="ECO:0007669"/>
    <property type="project" value="UniProtKB-UniRule"/>
</dbReference>
<dbReference type="Proteomes" id="UP001168990">
    <property type="component" value="Unassembled WGS sequence"/>
</dbReference>
<keyword evidence="9 19" id="KW-0378">Hydrolase</keyword>
<keyword evidence="7 19" id="KW-0547">Nucleotide-binding</keyword>
<dbReference type="GO" id="GO:0005634">
    <property type="term" value="C:nucleus"/>
    <property type="evidence" value="ECO:0007669"/>
    <property type="project" value="UniProtKB-SubCell"/>
</dbReference>
<dbReference type="InterPro" id="IPR041677">
    <property type="entry name" value="DNA2/NAM7_AAA_11"/>
</dbReference>
<keyword evidence="4 19" id="KW-0235">DNA replication</keyword>
<evidence type="ECO:0000256" key="6">
    <source>
        <dbReference type="ARBA" id="ARBA00022723"/>
    </source>
</evidence>
<keyword evidence="12 19" id="KW-0408">Iron</keyword>
<evidence type="ECO:0000313" key="25">
    <source>
        <dbReference type="Proteomes" id="UP001168990"/>
    </source>
</evidence>
<evidence type="ECO:0000256" key="14">
    <source>
        <dbReference type="ARBA" id="ARBA00023125"/>
    </source>
</evidence>
<evidence type="ECO:0000256" key="17">
    <source>
        <dbReference type="ARBA" id="ARBA00023268"/>
    </source>
</evidence>
<dbReference type="InterPro" id="IPR027417">
    <property type="entry name" value="P-loop_NTPase"/>
</dbReference>
<keyword evidence="6 19" id="KW-0479">Metal-binding</keyword>
<dbReference type="GO" id="GO:0006281">
    <property type="term" value="P:DNA repair"/>
    <property type="evidence" value="ECO:0007669"/>
    <property type="project" value="UniProtKB-KW"/>
</dbReference>
<evidence type="ECO:0000256" key="18">
    <source>
        <dbReference type="ARBA" id="ARBA00047995"/>
    </source>
</evidence>
<comment type="catalytic activity">
    <reaction evidence="18 19">
        <text>ATP + H2O = ADP + phosphate + H(+)</text>
        <dbReference type="Rhea" id="RHEA:13065"/>
        <dbReference type="ChEBI" id="CHEBI:15377"/>
        <dbReference type="ChEBI" id="CHEBI:15378"/>
        <dbReference type="ChEBI" id="CHEBI:30616"/>
        <dbReference type="ChEBI" id="CHEBI:43474"/>
        <dbReference type="ChEBI" id="CHEBI:456216"/>
        <dbReference type="EC" id="3.6.4.12"/>
    </reaction>
</comment>
<dbReference type="InterPro" id="IPR047187">
    <property type="entry name" value="SF1_C_Upf1"/>
</dbReference>
<evidence type="ECO:0000256" key="12">
    <source>
        <dbReference type="ARBA" id="ARBA00023004"/>
    </source>
</evidence>
<dbReference type="EC" id="3.1.-.-" evidence="19"/>
<feature type="compositionally biased region" description="Basic and acidic residues" evidence="20">
    <location>
        <begin position="121"/>
        <end position="137"/>
    </location>
</feature>
<dbReference type="PANTHER" id="PTHR10887:SF433">
    <property type="entry name" value="DNA REPLICATION ATP-DEPENDENT HELICASE_NUCLEASE DNA2"/>
    <property type="match status" value="1"/>
</dbReference>
<keyword evidence="17 19" id="KW-0511">Multifunctional enzyme</keyword>
<proteinExistence type="inferred from homology"/>
<keyword evidence="16 19" id="KW-0539">Nucleus</keyword>
<reference evidence="24" key="2">
    <citation type="submission" date="2023-03" db="EMBL/GenBank/DDBJ databases">
        <authorList>
            <person name="Inwood S.N."/>
            <person name="Skelly J.G."/>
            <person name="Guhlin J."/>
            <person name="Harrop T.W.R."/>
            <person name="Goldson S.G."/>
            <person name="Dearden P.K."/>
        </authorList>
    </citation>
    <scope>NUCLEOTIDE SEQUENCE</scope>
    <source>
        <strain evidence="24">Irish</strain>
        <tissue evidence="24">Whole body</tissue>
    </source>
</reference>
<feature type="domain" description="DNA2/NAM7 helicase helicase" evidence="22">
    <location>
        <begin position="997"/>
        <end position="1058"/>
    </location>
</feature>
<dbReference type="CDD" id="cd18808">
    <property type="entry name" value="SF1_C_Upf1"/>
    <property type="match status" value="1"/>
</dbReference>
<feature type="domain" description="DNA replication factor Dna2 N-terminal" evidence="21">
    <location>
        <begin position="339"/>
        <end position="542"/>
    </location>
</feature>
<dbReference type="InterPro" id="IPR011604">
    <property type="entry name" value="PDDEXK-like_dom_sf"/>
</dbReference>
<dbReference type="Pfam" id="PF13086">
    <property type="entry name" value="AAA_11"/>
    <property type="match status" value="2"/>
</dbReference>
<evidence type="ECO:0000256" key="9">
    <source>
        <dbReference type="ARBA" id="ARBA00022801"/>
    </source>
</evidence>
<comment type="cofactor">
    <cofactor evidence="1">
        <name>[4Fe-4S] cluster</name>
        <dbReference type="ChEBI" id="CHEBI:49883"/>
    </cofactor>
</comment>
<keyword evidence="5 19" id="KW-0540">Nuclease</keyword>
<dbReference type="GO" id="GO:0017116">
    <property type="term" value="F:single-stranded DNA helicase activity"/>
    <property type="evidence" value="ECO:0007669"/>
    <property type="project" value="UniProtKB-UniRule"/>
</dbReference>
<dbReference type="Pfam" id="PF08696">
    <property type="entry name" value="Dna2"/>
    <property type="match status" value="1"/>
</dbReference>
<feature type="region of interest" description="Disordered" evidence="20">
    <location>
        <begin position="121"/>
        <end position="180"/>
    </location>
</feature>
<keyword evidence="3 19" id="KW-0004">4Fe-4S</keyword>
<evidence type="ECO:0000259" key="21">
    <source>
        <dbReference type="Pfam" id="PF08696"/>
    </source>
</evidence>
<evidence type="ECO:0000256" key="16">
    <source>
        <dbReference type="ARBA" id="ARBA00023242"/>
    </source>
</evidence>
<reference evidence="24" key="1">
    <citation type="journal article" date="2023" name="bioRxiv">
        <title>Scaffold-level genome assemblies of two parasitoid biocontrol wasps reveal the parthenogenesis mechanism and an associated novel virus.</title>
        <authorList>
            <person name="Inwood S."/>
            <person name="Skelly J."/>
            <person name="Guhlin J."/>
            <person name="Harrop T."/>
            <person name="Goldson S."/>
            <person name="Dearden P."/>
        </authorList>
    </citation>
    <scope>NUCLEOTIDE SEQUENCE</scope>
    <source>
        <strain evidence="24">Irish</strain>
        <tissue evidence="24">Whole body</tissue>
    </source>
</reference>
<comment type="similarity">
    <text evidence="2 19">Belongs to the DNA2/NAM7 helicase family.</text>
</comment>
<dbReference type="EC" id="3.6.4.12" evidence="19"/>
<dbReference type="EMBL" id="JAQQBS010000001">
    <property type="protein sequence ID" value="KAK0176245.1"/>
    <property type="molecule type" value="Genomic_DNA"/>
</dbReference>
<dbReference type="Gene3D" id="3.40.50.300">
    <property type="entry name" value="P-loop containing nucleotide triphosphate hydrolases"/>
    <property type="match status" value="3"/>
</dbReference>
<feature type="compositionally biased region" description="Polar residues" evidence="20">
    <location>
        <begin position="138"/>
        <end position="154"/>
    </location>
</feature>